<dbReference type="STRING" id="870435.A0A0C3JM58"/>
<accession>A0A0C3JM58</accession>
<organism evidence="1 2">
    <name type="scientific">Pisolithus tinctorius Marx 270</name>
    <dbReference type="NCBI Taxonomy" id="870435"/>
    <lineage>
        <taxon>Eukaryota</taxon>
        <taxon>Fungi</taxon>
        <taxon>Dikarya</taxon>
        <taxon>Basidiomycota</taxon>
        <taxon>Agaricomycotina</taxon>
        <taxon>Agaricomycetes</taxon>
        <taxon>Agaricomycetidae</taxon>
        <taxon>Boletales</taxon>
        <taxon>Sclerodermatineae</taxon>
        <taxon>Pisolithaceae</taxon>
        <taxon>Pisolithus</taxon>
    </lineage>
</organism>
<dbReference type="Proteomes" id="UP000054217">
    <property type="component" value="Unassembled WGS sequence"/>
</dbReference>
<keyword evidence="2" id="KW-1185">Reference proteome</keyword>
<evidence type="ECO:0008006" key="3">
    <source>
        <dbReference type="Google" id="ProtNLM"/>
    </source>
</evidence>
<reference evidence="2" key="2">
    <citation type="submission" date="2015-01" db="EMBL/GenBank/DDBJ databases">
        <title>Evolutionary Origins and Diversification of the Mycorrhizal Mutualists.</title>
        <authorList>
            <consortium name="DOE Joint Genome Institute"/>
            <consortium name="Mycorrhizal Genomics Consortium"/>
            <person name="Kohler A."/>
            <person name="Kuo A."/>
            <person name="Nagy L.G."/>
            <person name="Floudas D."/>
            <person name="Copeland A."/>
            <person name="Barry K.W."/>
            <person name="Cichocki N."/>
            <person name="Veneault-Fourrey C."/>
            <person name="LaButti K."/>
            <person name="Lindquist E.A."/>
            <person name="Lipzen A."/>
            <person name="Lundell T."/>
            <person name="Morin E."/>
            <person name="Murat C."/>
            <person name="Riley R."/>
            <person name="Ohm R."/>
            <person name="Sun H."/>
            <person name="Tunlid A."/>
            <person name="Henrissat B."/>
            <person name="Grigoriev I.V."/>
            <person name="Hibbett D.S."/>
            <person name="Martin F."/>
        </authorList>
    </citation>
    <scope>NUCLEOTIDE SEQUENCE [LARGE SCALE GENOMIC DNA]</scope>
    <source>
        <strain evidence="2">Marx 270</strain>
    </source>
</reference>
<protein>
    <recommendedName>
        <fullName evidence="3">G domain-containing protein</fullName>
    </recommendedName>
</protein>
<evidence type="ECO:0000313" key="2">
    <source>
        <dbReference type="Proteomes" id="UP000054217"/>
    </source>
</evidence>
<dbReference type="AlphaFoldDB" id="A0A0C3JM58"/>
<evidence type="ECO:0000313" key="1">
    <source>
        <dbReference type="EMBL" id="KIN98636.1"/>
    </source>
</evidence>
<dbReference type="OrthoDB" id="2663083at2759"/>
<proteinExistence type="predicted"/>
<dbReference type="EMBL" id="KN832013">
    <property type="protein sequence ID" value="KIN98636.1"/>
    <property type="molecule type" value="Genomic_DNA"/>
</dbReference>
<dbReference type="InParanoid" id="A0A0C3JM58"/>
<gene>
    <name evidence="1" type="ORF">M404DRAFT_1005117</name>
</gene>
<sequence>MESARPGLDMKFFDAVCSDKNVPVIAVFTKYDQFKLDIQMDLEDESEGNATPTLEDINEEAEKIFQDEYWNVIKGSSPKYVRLESKIHPCLH</sequence>
<reference evidence="1 2" key="1">
    <citation type="submission" date="2014-04" db="EMBL/GenBank/DDBJ databases">
        <authorList>
            <consortium name="DOE Joint Genome Institute"/>
            <person name="Kuo A."/>
            <person name="Kohler A."/>
            <person name="Costa M.D."/>
            <person name="Nagy L.G."/>
            <person name="Floudas D."/>
            <person name="Copeland A."/>
            <person name="Barry K.W."/>
            <person name="Cichocki N."/>
            <person name="Veneault-Fourrey C."/>
            <person name="LaButti K."/>
            <person name="Lindquist E.A."/>
            <person name="Lipzen A."/>
            <person name="Lundell T."/>
            <person name="Morin E."/>
            <person name="Murat C."/>
            <person name="Sun H."/>
            <person name="Tunlid A."/>
            <person name="Henrissat B."/>
            <person name="Grigoriev I.V."/>
            <person name="Hibbett D.S."/>
            <person name="Martin F."/>
            <person name="Nordberg H.P."/>
            <person name="Cantor M.N."/>
            <person name="Hua S.X."/>
        </authorList>
    </citation>
    <scope>NUCLEOTIDE SEQUENCE [LARGE SCALE GENOMIC DNA]</scope>
    <source>
        <strain evidence="1 2">Marx 270</strain>
    </source>
</reference>
<name>A0A0C3JM58_PISTI</name>
<dbReference type="HOGENOM" id="CLU_2414197_0_0_1"/>